<dbReference type="InterPro" id="IPR045851">
    <property type="entry name" value="AMP-bd_C_sf"/>
</dbReference>
<dbReference type="Pfam" id="PF00501">
    <property type="entry name" value="AMP-binding"/>
    <property type="match status" value="1"/>
</dbReference>
<dbReference type="InterPro" id="IPR042099">
    <property type="entry name" value="ANL_N_sf"/>
</dbReference>
<dbReference type="InterPro" id="IPR020845">
    <property type="entry name" value="AMP-binding_CS"/>
</dbReference>
<proteinExistence type="predicted"/>
<organism evidence="1">
    <name type="scientific">Mycolicibacterium smegmatis</name>
    <name type="common">Mycobacterium smegmatis</name>
    <dbReference type="NCBI Taxonomy" id="1772"/>
    <lineage>
        <taxon>Bacteria</taxon>
        <taxon>Bacillati</taxon>
        <taxon>Actinomycetota</taxon>
        <taxon>Actinomycetes</taxon>
        <taxon>Mycobacteriales</taxon>
        <taxon>Mycobacteriaceae</taxon>
        <taxon>Mycolicibacterium</taxon>
    </lineage>
</organism>
<dbReference type="RefSeq" id="WP_029104196.1">
    <property type="nucleotide sequence ID" value="NZ_CP009495.1"/>
</dbReference>
<evidence type="ECO:0000313" key="1">
    <source>
        <dbReference type="EMBL" id="VTP09763.1"/>
    </source>
</evidence>
<dbReference type="Pfam" id="PF13193">
    <property type="entry name" value="AMP-binding_C"/>
    <property type="match status" value="1"/>
</dbReference>
<dbReference type="SUPFAM" id="SSF56801">
    <property type="entry name" value="Acetyl-CoA synthetase-like"/>
    <property type="match status" value="1"/>
</dbReference>
<sequence length="456" mass="48981">MGESAVLAFGDREYTLTELDALAGGMAATLAQRGVGPGDRVAMMSSNRPEFVIALRAIWRLGAAAVLISPAWKTTEIAHALELTRANHAVGDQPLLAEHLPMVHLDEPITPGERPGPAVAPDADALFVFSSGTTGMPKAVRHSHAGFAAAIEHWRDALGLTAADRMQIMTPPSHILGLLNIAMVLDTGAWMRLHPRFDVETMLRHIESDGITIEMAVAPIALALAAHPGLERFDLSSLRFVMWCATPVTRSVAEDITARAGIRWLTAYGTTELPVIACNPLDDTRIETVGKPVRGVRVRIADTGEIQVCSPSAMCGYLPESATGGAFDDGWYRTGDIGFLDDDGYLHVTDRAKEMVKVRGFQVAPAEVEAVLHGHPAVADCAVFGEPHDTDGEAVVAAVATCAEVSAEELIDLVGARLASYKRPRRIEFVTEIPRLPSGKVLRRVLKERHGRPSDG</sequence>
<accession>A0A653FJ87</accession>
<protein>
    <submittedName>
        <fullName evidence="1">Long-chain-fatty-acid--CoA ligase</fullName>
    </submittedName>
</protein>
<dbReference type="PANTHER" id="PTHR24096">
    <property type="entry name" value="LONG-CHAIN-FATTY-ACID--COA LIGASE"/>
    <property type="match status" value="1"/>
</dbReference>
<dbReference type="Gene3D" id="3.30.300.30">
    <property type="match status" value="1"/>
</dbReference>
<dbReference type="PROSITE" id="PS00455">
    <property type="entry name" value="AMP_BINDING"/>
    <property type="match status" value="1"/>
</dbReference>
<gene>
    <name evidence="1" type="primary">lcfB_13</name>
    <name evidence="1" type="ORF">BIN_B_04098</name>
</gene>
<dbReference type="InterPro" id="IPR000873">
    <property type="entry name" value="AMP-dep_synth/lig_dom"/>
</dbReference>
<reference evidence="1" key="1">
    <citation type="submission" date="2019-05" db="EMBL/GenBank/DDBJ databases">
        <authorList>
            <person name="Naeem R."/>
            <person name="Antony C."/>
            <person name="Guan Q."/>
        </authorList>
    </citation>
    <scope>NUCLEOTIDE SEQUENCE</scope>
    <source>
        <strain evidence="1">1</strain>
    </source>
</reference>
<keyword evidence="1" id="KW-0436">Ligase</keyword>
<name>A0A653FJ87_MYCSM</name>
<dbReference type="Gene3D" id="3.40.50.12780">
    <property type="entry name" value="N-terminal domain of ligase-like"/>
    <property type="match status" value="1"/>
</dbReference>
<dbReference type="InterPro" id="IPR025110">
    <property type="entry name" value="AMP-bd_C"/>
</dbReference>
<dbReference type="AlphaFoldDB" id="A0A653FJ87"/>
<dbReference type="EMBL" id="LR589648">
    <property type="protein sequence ID" value="VTP09763.1"/>
    <property type="molecule type" value="Genomic_DNA"/>
</dbReference>
<dbReference type="GO" id="GO:0016405">
    <property type="term" value="F:CoA-ligase activity"/>
    <property type="evidence" value="ECO:0007669"/>
    <property type="project" value="TreeGrafter"/>
</dbReference>